<keyword evidence="4" id="KW-1185">Reference proteome</keyword>
<reference evidence="3 4" key="1">
    <citation type="submission" date="2018-06" db="EMBL/GenBank/DDBJ databases">
        <title>Genomic Encyclopedia of Type Strains, Phase IV (KMG-IV): sequencing the most valuable type-strain genomes for metagenomic binning, comparative biology and taxonomic classification.</title>
        <authorList>
            <person name="Goeker M."/>
        </authorList>
    </citation>
    <scope>NUCLEOTIDE SEQUENCE [LARGE SCALE GENOMIC DNA]</scope>
    <source>
        <strain evidence="3 4">DSM 44599</strain>
    </source>
</reference>
<dbReference type="Gene3D" id="3.40.50.80">
    <property type="entry name" value="Nucleotide-binding domain of ferredoxin-NADP reductase (FNR) module"/>
    <property type="match status" value="1"/>
</dbReference>
<dbReference type="CDD" id="cd06193">
    <property type="entry name" value="siderophore_interacting"/>
    <property type="match status" value="1"/>
</dbReference>
<protein>
    <submittedName>
        <fullName evidence="3">NADPH-dependent ferric siderophore reductase</fullName>
    </submittedName>
</protein>
<dbReference type="PANTHER" id="PTHR30157:SF0">
    <property type="entry name" value="NADPH-DEPENDENT FERRIC-CHELATE REDUCTASE"/>
    <property type="match status" value="1"/>
</dbReference>
<dbReference type="InterPro" id="IPR039261">
    <property type="entry name" value="FNR_nucleotide-bd"/>
</dbReference>
<gene>
    <name evidence="3" type="ORF">DFR74_102506</name>
</gene>
<sequence>MKWDNFVAGLLARERVAANLLRARLEIGPGTGRGYVPIQPGDESVAFYFSRDGEELHARASERPNALGGWEIADEERSTGHRNYTVRSYDPETREMVVDFAEHAHGPAIDWLRAAEPGWRVLGAGPRSWYSPPRAAHHILAGDLAALPALARILEQTDPSVRVTVVAEVLDRSEIAYLPEHPNAEIVELVGTGNGVARTQLASTLAEIDLSGDAYCWLSGESADTRAAKKHLEALGWTRDRYDIVGYWRQDAEVWTARFDERGEELLQVFQNALDEGRSREEATDLYEAALEAAGL</sequence>
<accession>A0A366DVH0</accession>
<dbReference type="AlphaFoldDB" id="A0A366DVH0"/>
<dbReference type="InterPro" id="IPR013113">
    <property type="entry name" value="SIP_FAD-bd"/>
</dbReference>
<dbReference type="Pfam" id="PF04954">
    <property type="entry name" value="SIP"/>
    <property type="match status" value="1"/>
</dbReference>
<dbReference type="Pfam" id="PF08021">
    <property type="entry name" value="FAD_binding_9"/>
    <property type="match status" value="1"/>
</dbReference>
<dbReference type="Proteomes" id="UP000252586">
    <property type="component" value="Unassembled WGS sequence"/>
</dbReference>
<dbReference type="OrthoDB" id="9814826at2"/>
<feature type="domain" description="SIP-like Rossmann fold" evidence="1">
    <location>
        <begin position="135"/>
        <end position="250"/>
    </location>
</feature>
<evidence type="ECO:0000313" key="3">
    <source>
        <dbReference type="EMBL" id="RBO94086.1"/>
    </source>
</evidence>
<dbReference type="Gene3D" id="2.40.30.10">
    <property type="entry name" value="Translation factors"/>
    <property type="match status" value="1"/>
</dbReference>
<dbReference type="RefSeq" id="WP_067501430.1">
    <property type="nucleotide sequence ID" value="NZ_CP107943.1"/>
</dbReference>
<name>A0A366DVH0_9NOCA</name>
<evidence type="ECO:0000313" key="4">
    <source>
        <dbReference type="Proteomes" id="UP000252586"/>
    </source>
</evidence>
<dbReference type="InterPro" id="IPR039374">
    <property type="entry name" value="SIP_fam"/>
</dbReference>
<evidence type="ECO:0000259" key="1">
    <source>
        <dbReference type="Pfam" id="PF04954"/>
    </source>
</evidence>
<proteinExistence type="predicted"/>
<feature type="domain" description="Siderophore-interacting FAD-binding" evidence="2">
    <location>
        <begin position="37"/>
        <end position="127"/>
    </location>
</feature>
<dbReference type="STRING" id="1210090.GCA_001613185_00117"/>
<evidence type="ECO:0000259" key="2">
    <source>
        <dbReference type="Pfam" id="PF08021"/>
    </source>
</evidence>
<organism evidence="3 4">
    <name type="scientific">Nocardia puris</name>
    <dbReference type="NCBI Taxonomy" id="208602"/>
    <lineage>
        <taxon>Bacteria</taxon>
        <taxon>Bacillati</taxon>
        <taxon>Actinomycetota</taxon>
        <taxon>Actinomycetes</taxon>
        <taxon>Mycobacteriales</taxon>
        <taxon>Nocardiaceae</taxon>
        <taxon>Nocardia</taxon>
    </lineage>
</organism>
<dbReference type="EMBL" id="QNRE01000002">
    <property type="protein sequence ID" value="RBO94086.1"/>
    <property type="molecule type" value="Genomic_DNA"/>
</dbReference>
<comment type="caution">
    <text evidence="3">The sequence shown here is derived from an EMBL/GenBank/DDBJ whole genome shotgun (WGS) entry which is preliminary data.</text>
</comment>
<dbReference type="PANTHER" id="PTHR30157">
    <property type="entry name" value="FERRIC REDUCTASE, NADPH-DEPENDENT"/>
    <property type="match status" value="1"/>
</dbReference>
<dbReference type="InterPro" id="IPR007037">
    <property type="entry name" value="SIP_rossman_dom"/>
</dbReference>